<comment type="caution">
    <text evidence="9">The sequence shown here is derived from an EMBL/GenBank/DDBJ whole genome shotgun (WGS) entry which is preliminary data.</text>
</comment>
<dbReference type="InterPro" id="IPR035906">
    <property type="entry name" value="MetI-like_sf"/>
</dbReference>
<organism evidence="9 10">
    <name type="scientific">Geodia barretti</name>
    <name type="common">Barrett's horny sponge</name>
    <dbReference type="NCBI Taxonomy" id="519541"/>
    <lineage>
        <taxon>Eukaryota</taxon>
        <taxon>Metazoa</taxon>
        <taxon>Porifera</taxon>
        <taxon>Demospongiae</taxon>
        <taxon>Heteroscleromorpha</taxon>
        <taxon>Tetractinellida</taxon>
        <taxon>Astrophorina</taxon>
        <taxon>Geodiidae</taxon>
        <taxon>Geodia</taxon>
    </lineage>
</organism>
<keyword evidence="2" id="KW-0813">Transport</keyword>
<dbReference type="InterPro" id="IPR000515">
    <property type="entry name" value="MetI-like"/>
</dbReference>
<keyword evidence="5 7" id="KW-1133">Transmembrane helix</keyword>
<keyword evidence="3" id="KW-1003">Cell membrane</keyword>
<sequence length="310" mass="33946">MPVYLLQRLVHAVIVITVVVFVVSLIVKVIPGDPVDVMSAGNPGITAEQKDKLRAQLGLTRPVLEQFASYFTGAVQGDLGQSIRFRVPVTQLIAERLPATLELTILSMIIAMLIALPLGVVTALRRGSMVDYSGTVVAILGVSIPSFVLGILLIIVFAVDLRWLPSSGRESFRYLLLPSIALALSITAWNARLTRSAMLEALGQDYVQFARAKGLPNRVVYIRHAFRNAMIPTITILGLQLGYLLGGTFVIENVFAWPGIGRLAVQAIFWRDYPIIQGIVVVIGGLFVLINIGIDVIYRMVDPRIRYGRA</sequence>
<evidence type="ECO:0000256" key="5">
    <source>
        <dbReference type="ARBA" id="ARBA00022989"/>
    </source>
</evidence>
<feature type="transmembrane region" description="Helical" evidence="7">
    <location>
        <begin position="275"/>
        <end position="298"/>
    </location>
</feature>
<dbReference type="Gene3D" id="1.10.3720.10">
    <property type="entry name" value="MetI-like"/>
    <property type="match status" value="1"/>
</dbReference>
<dbReference type="PROSITE" id="PS50928">
    <property type="entry name" value="ABC_TM1"/>
    <property type="match status" value="1"/>
</dbReference>
<accession>A0AA35T3E2</accession>
<dbReference type="PANTHER" id="PTHR43163">
    <property type="entry name" value="DIPEPTIDE TRANSPORT SYSTEM PERMEASE PROTEIN DPPB-RELATED"/>
    <property type="match status" value="1"/>
</dbReference>
<evidence type="ECO:0000256" key="2">
    <source>
        <dbReference type="ARBA" id="ARBA00022448"/>
    </source>
</evidence>
<feature type="transmembrane region" description="Helical" evidence="7">
    <location>
        <begin position="105"/>
        <end position="124"/>
    </location>
</feature>
<evidence type="ECO:0000256" key="1">
    <source>
        <dbReference type="ARBA" id="ARBA00004651"/>
    </source>
</evidence>
<dbReference type="GO" id="GO:0005886">
    <property type="term" value="C:plasma membrane"/>
    <property type="evidence" value="ECO:0007669"/>
    <property type="project" value="UniProtKB-SubCell"/>
</dbReference>
<proteinExistence type="predicted"/>
<evidence type="ECO:0000313" key="9">
    <source>
        <dbReference type="EMBL" id="CAI8040514.1"/>
    </source>
</evidence>
<keyword evidence="6 7" id="KW-0472">Membrane</keyword>
<keyword evidence="10" id="KW-1185">Reference proteome</keyword>
<gene>
    <name evidence="9" type="ORF">GBAR_LOCUS22567</name>
</gene>
<evidence type="ECO:0000313" key="10">
    <source>
        <dbReference type="Proteomes" id="UP001174909"/>
    </source>
</evidence>
<feature type="transmembrane region" description="Helical" evidence="7">
    <location>
        <begin position="171"/>
        <end position="189"/>
    </location>
</feature>
<dbReference type="SUPFAM" id="SSF161098">
    <property type="entry name" value="MetI-like"/>
    <property type="match status" value="1"/>
</dbReference>
<evidence type="ECO:0000259" key="8">
    <source>
        <dbReference type="PROSITE" id="PS50928"/>
    </source>
</evidence>
<dbReference type="AlphaFoldDB" id="A0AA35T3E2"/>
<keyword evidence="4 7" id="KW-0812">Transmembrane</keyword>
<dbReference type="PANTHER" id="PTHR43163:SF6">
    <property type="entry name" value="DIPEPTIDE TRANSPORT SYSTEM PERMEASE PROTEIN DPPB-RELATED"/>
    <property type="match status" value="1"/>
</dbReference>
<evidence type="ECO:0000256" key="4">
    <source>
        <dbReference type="ARBA" id="ARBA00022692"/>
    </source>
</evidence>
<dbReference type="Proteomes" id="UP001174909">
    <property type="component" value="Unassembled WGS sequence"/>
</dbReference>
<dbReference type="CDD" id="cd06261">
    <property type="entry name" value="TM_PBP2"/>
    <property type="match status" value="1"/>
</dbReference>
<protein>
    <submittedName>
        <fullName evidence="9">Glutathione transport system permease protein GsiC</fullName>
    </submittedName>
</protein>
<dbReference type="InterPro" id="IPR045621">
    <property type="entry name" value="BPD_transp_1_N"/>
</dbReference>
<dbReference type="Pfam" id="PF00528">
    <property type="entry name" value="BPD_transp_1"/>
    <property type="match status" value="1"/>
</dbReference>
<dbReference type="GO" id="GO:0055085">
    <property type="term" value="P:transmembrane transport"/>
    <property type="evidence" value="ECO:0007669"/>
    <property type="project" value="InterPro"/>
</dbReference>
<feature type="transmembrane region" description="Helical" evidence="7">
    <location>
        <begin position="233"/>
        <end position="255"/>
    </location>
</feature>
<evidence type="ECO:0000256" key="7">
    <source>
        <dbReference type="SAM" id="Phobius"/>
    </source>
</evidence>
<name>A0AA35T3E2_GEOBA</name>
<feature type="transmembrane region" description="Helical" evidence="7">
    <location>
        <begin position="9"/>
        <end position="30"/>
    </location>
</feature>
<feature type="transmembrane region" description="Helical" evidence="7">
    <location>
        <begin position="136"/>
        <end position="159"/>
    </location>
</feature>
<feature type="domain" description="ABC transmembrane type-1" evidence="8">
    <location>
        <begin position="97"/>
        <end position="298"/>
    </location>
</feature>
<evidence type="ECO:0000256" key="6">
    <source>
        <dbReference type="ARBA" id="ARBA00023136"/>
    </source>
</evidence>
<comment type="subcellular location">
    <subcellularLocation>
        <location evidence="1">Cell membrane</location>
        <topology evidence="1">Multi-pass membrane protein</topology>
    </subcellularLocation>
</comment>
<reference evidence="9" key="1">
    <citation type="submission" date="2023-03" db="EMBL/GenBank/DDBJ databases">
        <authorList>
            <person name="Steffen K."/>
            <person name="Cardenas P."/>
        </authorList>
    </citation>
    <scope>NUCLEOTIDE SEQUENCE</scope>
</reference>
<dbReference type="EMBL" id="CASHTH010003114">
    <property type="protein sequence ID" value="CAI8040514.1"/>
    <property type="molecule type" value="Genomic_DNA"/>
</dbReference>
<dbReference type="Pfam" id="PF19300">
    <property type="entry name" value="BPD_transp_1_N"/>
    <property type="match status" value="1"/>
</dbReference>
<evidence type="ECO:0000256" key="3">
    <source>
        <dbReference type="ARBA" id="ARBA00022475"/>
    </source>
</evidence>